<dbReference type="InterPro" id="IPR027417">
    <property type="entry name" value="P-loop_NTPase"/>
</dbReference>
<organism evidence="5 6">
    <name type="scientific">Anaeramoeba ignava</name>
    <name type="common">Anaerobic marine amoeba</name>
    <dbReference type="NCBI Taxonomy" id="1746090"/>
    <lineage>
        <taxon>Eukaryota</taxon>
        <taxon>Metamonada</taxon>
        <taxon>Anaeramoebidae</taxon>
        <taxon>Anaeramoeba</taxon>
    </lineage>
</organism>
<dbReference type="SMART" id="SM00175">
    <property type="entry name" value="RAB"/>
    <property type="match status" value="1"/>
</dbReference>
<dbReference type="Gene3D" id="3.40.50.300">
    <property type="entry name" value="P-loop containing nucleotide triphosphate hydrolases"/>
    <property type="match status" value="1"/>
</dbReference>
<evidence type="ECO:0000313" key="5">
    <source>
        <dbReference type="EMBL" id="KAJ5067753.1"/>
    </source>
</evidence>
<proteinExistence type="inferred from homology"/>
<dbReference type="OrthoDB" id="2573163at2759"/>
<dbReference type="Pfam" id="PF00071">
    <property type="entry name" value="Ras"/>
    <property type="match status" value="1"/>
</dbReference>
<dbReference type="EMBL" id="JAPDFW010000125">
    <property type="protein sequence ID" value="KAJ5067753.1"/>
    <property type="molecule type" value="Genomic_DNA"/>
</dbReference>
<dbReference type="GO" id="GO:0046854">
    <property type="term" value="P:phosphatidylinositol phosphate biosynthetic process"/>
    <property type="evidence" value="ECO:0007669"/>
    <property type="project" value="TreeGrafter"/>
</dbReference>
<dbReference type="PANTHER" id="PTHR12400">
    <property type="entry name" value="INOSITOL POLYPHOSPHATE KINASE"/>
    <property type="match status" value="1"/>
</dbReference>
<dbReference type="InterPro" id="IPR038286">
    <property type="entry name" value="IPK_sf"/>
</dbReference>
<dbReference type="InterPro" id="IPR001806">
    <property type="entry name" value="Small_GTPase"/>
</dbReference>
<dbReference type="Gene3D" id="3.30.470.160">
    <property type="entry name" value="Inositol polyphosphate kinase"/>
    <property type="match status" value="1"/>
</dbReference>
<evidence type="ECO:0000256" key="4">
    <source>
        <dbReference type="RuleBase" id="RU363090"/>
    </source>
</evidence>
<dbReference type="GO" id="GO:0005525">
    <property type="term" value="F:GTP binding"/>
    <property type="evidence" value="ECO:0007669"/>
    <property type="project" value="InterPro"/>
</dbReference>
<dbReference type="GO" id="GO:0003924">
    <property type="term" value="F:GTPase activity"/>
    <property type="evidence" value="ECO:0007669"/>
    <property type="project" value="InterPro"/>
</dbReference>
<reference evidence="5" key="1">
    <citation type="submission" date="2022-10" db="EMBL/GenBank/DDBJ databases">
        <title>Novel sulphate-reducing endosymbionts in the free-living metamonad Anaeramoeba.</title>
        <authorList>
            <person name="Jerlstrom-Hultqvist J."/>
            <person name="Cepicka I."/>
            <person name="Gallot-Lavallee L."/>
            <person name="Salas-Leiva D."/>
            <person name="Curtis B.A."/>
            <person name="Zahonova K."/>
            <person name="Pipaliya S."/>
            <person name="Dacks J."/>
            <person name="Roger A.J."/>
        </authorList>
    </citation>
    <scope>NUCLEOTIDE SEQUENCE</scope>
    <source>
        <strain evidence="5">BMAN</strain>
    </source>
</reference>
<keyword evidence="3 4" id="KW-0418">Kinase</keyword>
<accession>A0A9Q0R5Z3</accession>
<dbReference type="SMART" id="SM00174">
    <property type="entry name" value="RHO"/>
    <property type="match status" value="1"/>
</dbReference>
<sequence length="443" mass="51155">MDLNLILLGDSGVGKTSIISQFLFQKPIETNYVPTEKLQKLTQTSKIQVNDIVVELTLFDTPGKLELANEIESIFSTFQIYFFVFDLKNRESFQNLEHWINFVPFQFKRNSLLVIVGNKNDSENEKVIKSEEIGEFANKNKALFYEVSVKKTEDIQDLITKSVQKKVEECEILIQGTFNNQVGGHGSLLKLKGNKVCKPCLQLEGDFYHLLSSKKELNCFLPFVPQAMGYVDLSSEKLKKGESMREFMINDLATSKSVPDGYVRYIVMDDLTAGYSKPCMMDIKMGTRGHGLDADPEKARIQTEKCLKSTSSSLGFRLAGRKVYLKEKKEFTKFERKVGQTMPKEQFPKELYQFFFNGVEFFEELQKFYLEKIEKFYDLMIQFKKLRSFSSSLLFLYDGEGKLNPKLYWIDFAHSYDNIPEGQDEDGFVFGLKNLIQILKELK</sequence>
<dbReference type="GO" id="GO:0005634">
    <property type="term" value="C:nucleus"/>
    <property type="evidence" value="ECO:0007669"/>
    <property type="project" value="TreeGrafter"/>
</dbReference>
<dbReference type="InterPro" id="IPR005522">
    <property type="entry name" value="IPK"/>
</dbReference>
<dbReference type="SUPFAM" id="SSF52540">
    <property type="entry name" value="P-loop containing nucleoside triphosphate hydrolases"/>
    <property type="match status" value="1"/>
</dbReference>
<evidence type="ECO:0000256" key="1">
    <source>
        <dbReference type="ARBA" id="ARBA00007374"/>
    </source>
</evidence>
<dbReference type="GO" id="GO:0032958">
    <property type="term" value="P:inositol phosphate biosynthetic process"/>
    <property type="evidence" value="ECO:0007669"/>
    <property type="project" value="InterPro"/>
</dbReference>
<dbReference type="GO" id="GO:0000828">
    <property type="term" value="F:inositol hexakisphosphate kinase activity"/>
    <property type="evidence" value="ECO:0007669"/>
    <property type="project" value="TreeGrafter"/>
</dbReference>
<dbReference type="CDD" id="cd00154">
    <property type="entry name" value="Rab"/>
    <property type="match status" value="1"/>
</dbReference>
<gene>
    <name evidence="5" type="ORF">M0811_02943</name>
</gene>
<dbReference type="NCBIfam" id="TIGR00231">
    <property type="entry name" value="small_GTP"/>
    <property type="match status" value="1"/>
</dbReference>
<comment type="caution">
    <text evidence="5">The sequence shown here is derived from an EMBL/GenBank/DDBJ whole genome shotgun (WGS) entry which is preliminary data.</text>
</comment>
<protein>
    <recommendedName>
        <fullName evidence="4">Kinase</fullName>
        <ecNumber evidence="4">2.7.-.-</ecNumber>
    </recommendedName>
</protein>
<comment type="similarity">
    <text evidence="1 4">Belongs to the inositol phosphokinase (IPK) family.</text>
</comment>
<dbReference type="PRINTS" id="PR00449">
    <property type="entry name" value="RASTRNSFRMNG"/>
</dbReference>
<dbReference type="EC" id="2.7.-.-" evidence="4"/>
<dbReference type="Pfam" id="PF03770">
    <property type="entry name" value="IPK"/>
    <property type="match status" value="1"/>
</dbReference>
<evidence type="ECO:0000256" key="3">
    <source>
        <dbReference type="ARBA" id="ARBA00022777"/>
    </source>
</evidence>
<dbReference type="AlphaFoldDB" id="A0A9Q0R5Z3"/>
<dbReference type="SMART" id="SM00173">
    <property type="entry name" value="RAS"/>
    <property type="match status" value="1"/>
</dbReference>
<dbReference type="GO" id="GO:0005737">
    <property type="term" value="C:cytoplasm"/>
    <property type="evidence" value="ECO:0007669"/>
    <property type="project" value="TreeGrafter"/>
</dbReference>
<name>A0A9Q0R5Z3_ANAIG</name>
<keyword evidence="2 4" id="KW-0808">Transferase</keyword>
<dbReference type="PROSITE" id="PS51419">
    <property type="entry name" value="RAB"/>
    <property type="match status" value="1"/>
</dbReference>
<dbReference type="SUPFAM" id="SSF56104">
    <property type="entry name" value="SAICAR synthase-like"/>
    <property type="match status" value="1"/>
</dbReference>
<evidence type="ECO:0000313" key="6">
    <source>
        <dbReference type="Proteomes" id="UP001149090"/>
    </source>
</evidence>
<evidence type="ECO:0000256" key="2">
    <source>
        <dbReference type="ARBA" id="ARBA00022679"/>
    </source>
</evidence>
<dbReference type="PANTHER" id="PTHR12400:SF21">
    <property type="entry name" value="KINASE"/>
    <property type="match status" value="1"/>
</dbReference>
<keyword evidence="6" id="KW-1185">Reference proteome</keyword>
<dbReference type="InterPro" id="IPR005225">
    <property type="entry name" value="Small_GTP-bd"/>
</dbReference>
<dbReference type="Proteomes" id="UP001149090">
    <property type="component" value="Unassembled WGS sequence"/>
</dbReference>